<name>A0AAF0WMH4_DAUCS</name>
<dbReference type="EMBL" id="CP093345">
    <property type="protein sequence ID" value="WOG92677.1"/>
    <property type="molecule type" value="Genomic_DNA"/>
</dbReference>
<dbReference type="InterPro" id="IPR014002">
    <property type="entry name" value="Agenet_dom_plant"/>
</dbReference>
<dbReference type="Pfam" id="PF05641">
    <property type="entry name" value="Agenet"/>
    <property type="match status" value="1"/>
</dbReference>
<evidence type="ECO:0000313" key="2">
    <source>
        <dbReference type="EMBL" id="WOG92677.1"/>
    </source>
</evidence>
<reference evidence="2" key="2">
    <citation type="submission" date="2022-03" db="EMBL/GenBank/DDBJ databases">
        <title>Draft title - Genomic analysis of global carrot germplasm unveils the trajectory of domestication and the origin of high carotenoid orange carrot.</title>
        <authorList>
            <person name="Iorizzo M."/>
            <person name="Ellison S."/>
            <person name="Senalik D."/>
            <person name="Macko-Podgorni A."/>
            <person name="Grzebelus D."/>
            <person name="Bostan H."/>
            <person name="Rolling W."/>
            <person name="Curaba J."/>
            <person name="Simon P."/>
        </authorList>
    </citation>
    <scope>NUCLEOTIDE SEQUENCE</scope>
    <source>
        <tissue evidence="2">Leaf</tissue>
    </source>
</reference>
<evidence type="ECO:0000259" key="1">
    <source>
        <dbReference type="SMART" id="SM00743"/>
    </source>
</evidence>
<dbReference type="Proteomes" id="UP000077755">
    <property type="component" value="Chromosome 3"/>
</dbReference>
<dbReference type="AlphaFoldDB" id="A0AAF0WMH4"/>
<dbReference type="SMART" id="SM00743">
    <property type="entry name" value="Agenet"/>
    <property type="match status" value="1"/>
</dbReference>
<organism evidence="2 3">
    <name type="scientific">Daucus carota subsp. sativus</name>
    <name type="common">Carrot</name>
    <dbReference type="NCBI Taxonomy" id="79200"/>
    <lineage>
        <taxon>Eukaryota</taxon>
        <taxon>Viridiplantae</taxon>
        <taxon>Streptophyta</taxon>
        <taxon>Embryophyta</taxon>
        <taxon>Tracheophyta</taxon>
        <taxon>Spermatophyta</taxon>
        <taxon>Magnoliopsida</taxon>
        <taxon>eudicotyledons</taxon>
        <taxon>Gunneridae</taxon>
        <taxon>Pentapetalae</taxon>
        <taxon>asterids</taxon>
        <taxon>campanulids</taxon>
        <taxon>Apiales</taxon>
        <taxon>Apiaceae</taxon>
        <taxon>Apioideae</taxon>
        <taxon>Scandiceae</taxon>
        <taxon>Daucinae</taxon>
        <taxon>Daucus</taxon>
        <taxon>Daucus sect. Daucus</taxon>
    </lineage>
</organism>
<protein>
    <recommendedName>
        <fullName evidence="1">Agenet domain-containing protein</fullName>
    </recommendedName>
</protein>
<evidence type="ECO:0000313" key="3">
    <source>
        <dbReference type="Proteomes" id="UP000077755"/>
    </source>
</evidence>
<dbReference type="PANTHER" id="PTHR31917">
    <property type="entry name" value="AGENET DOMAIN-CONTAINING PROTEIN-RELATED"/>
    <property type="match status" value="1"/>
</dbReference>
<proteinExistence type="predicted"/>
<feature type="domain" description="Agenet" evidence="1">
    <location>
        <begin position="224"/>
        <end position="283"/>
    </location>
</feature>
<dbReference type="PANTHER" id="PTHR31917:SF3">
    <property type="entry name" value="BROMO ADJACENT-LIKE DOMAIN PROTEIN"/>
    <property type="match status" value="1"/>
</dbReference>
<dbReference type="InterPro" id="IPR008395">
    <property type="entry name" value="Agenet-like_dom"/>
</dbReference>
<keyword evidence="3" id="KW-1185">Reference proteome</keyword>
<reference evidence="2" key="1">
    <citation type="journal article" date="2016" name="Nat. Genet.">
        <title>A high-quality carrot genome assembly provides new insights into carotenoid accumulation and asterid genome evolution.</title>
        <authorList>
            <person name="Iorizzo M."/>
            <person name="Ellison S."/>
            <person name="Senalik D."/>
            <person name="Zeng P."/>
            <person name="Satapoomin P."/>
            <person name="Huang J."/>
            <person name="Bowman M."/>
            <person name="Iovene M."/>
            <person name="Sanseverino W."/>
            <person name="Cavagnaro P."/>
            <person name="Yildiz M."/>
            <person name="Macko-Podgorni A."/>
            <person name="Moranska E."/>
            <person name="Grzebelus E."/>
            <person name="Grzebelus D."/>
            <person name="Ashrafi H."/>
            <person name="Zheng Z."/>
            <person name="Cheng S."/>
            <person name="Spooner D."/>
            <person name="Van Deynze A."/>
            <person name="Simon P."/>
        </authorList>
    </citation>
    <scope>NUCLEOTIDE SEQUENCE</scope>
    <source>
        <tissue evidence="2">Leaf</tissue>
    </source>
</reference>
<sequence length="308" mass="35287">MLANNHAYEKWEERILSKENGKREIRYYLVSTSASPLLAVVGMEKRDRHYSYVVSEEFLQAIGPNPAINTNEKWTSRKNVKEWLESLVRENNQPPTNSNHYVPAHEGNGSDAITTSEVSGIPGPCGVQLEEPTPTEQASFQVNDDVELLIQDLDMPDCWCKCKIMDISKRRWKVQCNDMMDADGSGKLEQYVPPPRLARLDKLSMRHCKRLTIRPCPAEEDSPTTYKVGAAIDAWRNNRWWEGFILTGESLSNSDSYHVFLPGDPMFMTLHRRNLRPSRDWVNNIWVAVQPLPDVYGAIQSCYTQRGE</sequence>
<gene>
    <name evidence="2" type="ORF">DCAR_0311952</name>
</gene>
<accession>A0AAF0WMH4</accession>